<evidence type="ECO:0000313" key="5">
    <source>
        <dbReference type="Proteomes" id="UP000008370"/>
    </source>
</evidence>
<feature type="repeat" description="WD" evidence="3">
    <location>
        <begin position="1"/>
        <end position="18"/>
    </location>
</feature>
<dbReference type="PROSITE" id="PS50082">
    <property type="entry name" value="WD_REPEATS_2"/>
    <property type="match status" value="6"/>
</dbReference>
<evidence type="ECO:0000256" key="1">
    <source>
        <dbReference type="ARBA" id="ARBA00022574"/>
    </source>
</evidence>
<dbReference type="PRINTS" id="PR00319">
    <property type="entry name" value="GPROTEINB"/>
</dbReference>
<dbReference type="InterPro" id="IPR020472">
    <property type="entry name" value="WD40_PAC1"/>
</dbReference>
<dbReference type="STRING" id="650164.K5VMT8"/>
<dbReference type="PRINTS" id="PR00320">
    <property type="entry name" value="GPROTEINBRPT"/>
</dbReference>
<gene>
    <name evidence="4" type="ORF">PHACADRAFT_101230</name>
</gene>
<evidence type="ECO:0000313" key="4">
    <source>
        <dbReference type="EMBL" id="EKM52768.1"/>
    </source>
</evidence>
<dbReference type="AlphaFoldDB" id="K5VMT8"/>
<dbReference type="PROSITE" id="PS50294">
    <property type="entry name" value="WD_REPEATS_REGION"/>
    <property type="match status" value="5"/>
</dbReference>
<evidence type="ECO:0000256" key="2">
    <source>
        <dbReference type="ARBA" id="ARBA00022737"/>
    </source>
</evidence>
<keyword evidence="1 3" id="KW-0853">WD repeat</keyword>
<dbReference type="HOGENOM" id="CLU_000288_57_33_1"/>
<feature type="non-terminal residue" evidence="4">
    <location>
        <position position="268"/>
    </location>
</feature>
<dbReference type="InterPro" id="IPR036322">
    <property type="entry name" value="WD40_repeat_dom_sf"/>
</dbReference>
<dbReference type="Pfam" id="PF00400">
    <property type="entry name" value="WD40"/>
    <property type="match status" value="6"/>
</dbReference>
<dbReference type="EMBL" id="JH930475">
    <property type="protein sequence ID" value="EKM52768.1"/>
    <property type="molecule type" value="Genomic_DNA"/>
</dbReference>
<dbReference type="Proteomes" id="UP000008370">
    <property type="component" value="Unassembled WGS sequence"/>
</dbReference>
<dbReference type="InterPro" id="IPR001680">
    <property type="entry name" value="WD40_rpt"/>
</dbReference>
<dbReference type="SMART" id="SM00320">
    <property type="entry name" value="WD40"/>
    <property type="match status" value="6"/>
</dbReference>
<feature type="repeat" description="WD" evidence="3">
    <location>
        <begin position="236"/>
        <end position="268"/>
    </location>
</feature>
<keyword evidence="5" id="KW-1185">Reference proteome</keyword>
<dbReference type="KEGG" id="pco:PHACADRAFT_101230"/>
<keyword evidence="2" id="KW-0677">Repeat</keyword>
<dbReference type="RefSeq" id="XP_007399101.1">
    <property type="nucleotide sequence ID" value="XM_007399039.1"/>
</dbReference>
<dbReference type="InParanoid" id="K5VMT8"/>
<proteinExistence type="predicted"/>
<dbReference type="PANTHER" id="PTHR19848:SF8">
    <property type="entry name" value="F-BOX AND WD REPEAT DOMAIN CONTAINING 7"/>
    <property type="match status" value="1"/>
</dbReference>
<organism evidence="4 5">
    <name type="scientific">Phanerochaete carnosa (strain HHB-10118-sp)</name>
    <name type="common">White-rot fungus</name>
    <name type="synonym">Peniophora carnosa</name>
    <dbReference type="NCBI Taxonomy" id="650164"/>
    <lineage>
        <taxon>Eukaryota</taxon>
        <taxon>Fungi</taxon>
        <taxon>Dikarya</taxon>
        <taxon>Basidiomycota</taxon>
        <taxon>Agaricomycotina</taxon>
        <taxon>Agaricomycetes</taxon>
        <taxon>Polyporales</taxon>
        <taxon>Phanerochaetaceae</taxon>
        <taxon>Phanerochaete</taxon>
    </lineage>
</organism>
<dbReference type="InterPro" id="IPR015943">
    <property type="entry name" value="WD40/YVTN_repeat-like_dom_sf"/>
</dbReference>
<dbReference type="PROSITE" id="PS00678">
    <property type="entry name" value="WD_REPEATS_1"/>
    <property type="match status" value="2"/>
</dbReference>
<protein>
    <submittedName>
        <fullName evidence="4">Uncharacterized protein</fullName>
    </submittedName>
</protein>
<evidence type="ECO:0000256" key="3">
    <source>
        <dbReference type="PROSITE-ProRule" id="PRU00221"/>
    </source>
</evidence>
<feature type="repeat" description="WD" evidence="3">
    <location>
        <begin position="107"/>
        <end position="138"/>
    </location>
</feature>
<dbReference type="SUPFAM" id="SSF50978">
    <property type="entry name" value="WD40 repeat-like"/>
    <property type="match status" value="1"/>
</dbReference>
<dbReference type="Gene3D" id="2.130.10.10">
    <property type="entry name" value="YVTN repeat-like/Quinoprotein amine dehydrogenase"/>
    <property type="match status" value="3"/>
</dbReference>
<name>K5VMT8_PHACS</name>
<dbReference type="GeneID" id="18907188"/>
<sequence length="268" mass="28944">MDKTVKLWDAVTGSHLTTLEGHEDTVQCVAFSSDSKYIASGSRDKTIIIWDATIGQHLHTLTGRTDWVTAVNFSLDGDVTVLASGSEDHSIRIWDLNNDIGSSRTLSPAHTSGVKSVRFSQSGSLLVSCGQDGACKVWRSGAWTCIAQFTHPEHTAILSVAISPDEAIFASGQGHIPNDILLHSTADGRCFRTLQGHTSRVWSLDFSPDCATLASGSADRTITLWDVASGSTLRTLKGHSDEVYSLRYSPDGQRIASCGADHSIRIWD</sequence>
<dbReference type="InterPro" id="IPR019775">
    <property type="entry name" value="WD40_repeat_CS"/>
</dbReference>
<reference evidence="4 5" key="1">
    <citation type="journal article" date="2012" name="BMC Genomics">
        <title>Comparative genomics of the white-rot fungi, Phanerochaete carnosa and P. chrysosporium, to elucidate the genetic basis of the distinct wood types they colonize.</title>
        <authorList>
            <person name="Suzuki H."/>
            <person name="MacDonald J."/>
            <person name="Syed K."/>
            <person name="Salamov A."/>
            <person name="Hori C."/>
            <person name="Aerts A."/>
            <person name="Henrissat B."/>
            <person name="Wiebenga A."/>
            <person name="vanKuyk P.A."/>
            <person name="Barry K."/>
            <person name="Lindquist E."/>
            <person name="LaButti K."/>
            <person name="Lapidus A."/>
            <person name="Lucas S."/>
            <person name="Coutinho P."/>
            <person name="Gong Y."/>
            <person name="Samejima M."/>
            <person name="Mahadevan R."/>
            <person name="Abou-Zaid M."/>
            <person name="de Vries R.P."/>
            <person name="Igarashi K."/>
            <person name="Yadav J.S."/>
            <person name="Grigoriev I.V."/>
            <person name="Master E.R."/>
        </authorList>
    </citation>
    <scope>NUCLEOTIDE SEQUENCE [LARGE SCALE GENOMIC DNA]</scope>
    <source>
        <strain evidence="4 5">HHB-10118-sp</strain>
    </source>
</reference>
<feature type="repeat" description="WD" evidence="3">
    <location>
        <begin position="61"/>
        <end position="98"/>
    </location>
</feature>
<accession>K5VMT8</accession>
<feature type="repeat" description="WD" evidence="3">
    <location>
        <begin position="19"/>
        <end position="60"/>
    </location>
</feature>
<dbReference type="InterPro" id="IPR001632">
    <property type="entry name" value="WD40_G-protein_beta-like"/>
</dbReference>
<dbReference type="OrthoDB" id="538223at2759"/>
<feature type="repeat" description="WD" evidence="3">
    <location>
        <begin position="194"/>
        <end position="235"/>
    </location>
</feature>
<dbReference type="PANTHER" id="PTHR19848">
    <property type="entry name" value="WD40 REPEAT PROTEIN"/>
    <property type="match status" value="1"/>
</dbReference>
<dbReference type="CDD" id="cd00200">
    <property type="entry name" value="WD40"/>
    <property type="match status" value="1"/>
</dbReference>